<keyword evidence="1" id="KW-1133">Transmembrane helix</keyword>
<protein>
    <submittedName>
        <fullName evidence="2">Uncharacterized protein</fullName>
    </submittedName>
</protein>
<feature type="transmembrane region" description="Helical" evidence="1">
    <location>
        <begin position="46"/>
        <end position="67"/>
    </location>
</feature>
<name>A0A812D7Q3_ACAPH</name>
<keyword evidence="1" id="KW-0812">Transmembrane</keyword>
<feature type="transmembrane region" description="Helical" evidence="1">
    <location>
        <begin position="103"/>
        <end position="120"/>
    </location>
</feature>
<gene>
    <name evidence="2" type="ORF">SPHA_48475</name>
</gene>
<keyword evidence="1" id="KW-0472">Membrane</keyword>
<sequence length="226" mass="26306">MICFDSFSCYFFLHSCHLSIFIYRPPLHRSIHLTVDLFLLSLPSRILPFLLSMLLFVYNSHLFLFLFSSPSTVEPFLLFISFYNGHLSHFCLFLLFSPSTVETSLLFISLLLSPFLPFYFSTLSTVYPFLCSSLFTIQFFPLLISFSFPLLLQFTSFIYLSLLLSFPSTVHSFLLIIIFSFPFHLLFTSFLSRSLLCAYICPLFLLYYSFIPPNCLSLSFRLVILV</sequence>
<keyword evidence="3" id="KW-1185">Reference proteome</keyword>
<dbReference type="AlphaFoldDB" id="A0A812D7Q3"/>
<evidence type="ECO:0000313" key="2">
    <source>
        <dbReference type="EMBL" id="CAE1290891.1"/>
    </source>
</evidence>
<evidence type="ECO:0000313" key="3">
    <source>
        <dbReference type="Proteomes" id="UP000597762"/>
    </source>
</evidence>
<organism evidence="2 3">
    <name type="scientific">Acanthosepion pharaonis</name>
    <name type="common">Pharaoh cuttlefish</name>
    <name type="synonym">Sepia pharaonis</name>
    <dbReference type="NCBI Taxonomy" id="158019"/>
    <lineage>
        <taxon>Eukaryota</taxon>
        <taxon>Metazoa</taxon>
        <taxon>Spiralia</taxon>
        <taxon>Lophotrochozoa</taxon>
        <taxon>Mollusca</taxon>
        <taxon>Cephalopoda</taxon>
        <taxon>Coleoidea</taxon>
        <taxon>Decapodiformes</taxon>
        <taxon>Sepiida</taxon>
        <taxon>Sepiina</taxon>
        <taxon>Sepiidae</taxon>
        <taxon>Acanthosepion</taxon>
    </lineage>
</organism>
<evidence type="ECO:0000256" key="1">
    <source>
        <dbReference type="SAM" id="Phobius"/>
    </source>
</evidence>
<feature type="transmembrane region" description="Helical" evidence="1">
    <location>
        <begin position="7"/>
        <end position="26"/>
    </location>
</feature>
<accession>A0A812D7Q3</accession>
<dbReference type="Proteomes" id="UP000597762">
    <property type="component" value="Unassembled WGS sequence"/>
</dbReference>
<reference evidence="2" key="1">
    <citation type="submission" date="2021-01" db="EMBL/GenBank/DDBJ databases">
        <authorList>
            <person name="Li R."/>
            <person name="Bekaert M."/>
        </authorList>
    </citation>
    <scope>NUCLEOTIDE SEQUENCE</scope>
    <source>
        <strain evidence="2">Farmed</strain>
    </source>
</reference>
<feature type="transmembrane region" description="Helical" evidence="1">
    <location>
        <begin position="76"/>
        <end position="97"/>
    </location>
</feature>
<proteinExistence type="predicted"/>
<dbReference type="EMBL" id="CAHIKZ030002700">
    <property type="protein sequence ID" value="CAE1290891.1"/>
    <property type="molecule type" value="Genomic_DNA"/>
</dbReference>
<comment type="caution">
    <text evidence="2">The sequence shown here is derived from an EMBL/GenBank/DDBJ whole genome shotgun (WGS) entry which is preliminary data.</text>
</comment>